<dbReference type="RefSeq" id="WP_345432898.1">
    <property type="nucleotide sequence ID" value="NZ_BAABHK010000006.1"/>
</dbReference>
<proteinExistence type="predicted"/>
<keyword evidence="2" id="KW-1185">Reference proteome</keyword>
<protein>
    <submittedName>
        <fullName evidence="1">Uncharacterized protein</fullName>
    </submittedName>
</protein>
<comment type="caution">
    <text evidence="1">The sequence shown here is derived from an EMBL/GenBank/DDBJ whole genome shotgun (WGS) entry which is preliminary data.</text>
</comment>
<dbReference type="Proteomes" id="UP001501442">
    <property type="component" value="Unassembled WGS sequence"/>
</dbReference>
<organism evidence="1 2">
    <name type="scientific">Actinoallomurus vinaceus</name>
    <dbReference type="NCBI Taxonomy" id="1080074"/>
    <lineage>
        <taxon>Bacteria</taxon>
        <taxon>Bacillati</taxon>
        <taxon>Actinomycetota</taxon>
        <taxon>Actinomycetes</taxon>
        <taxon>Streptosporangiales</taxon>
        <taxon>Thermomonosporaceae</taxon>
        <taxon>Actinoallomurus</taxon>
    </lineage>
</organism>
<evidence type="ECO:0000313" key="2">
    <source>
        <dbReference type="Proteomes" id="UP001501442"/>
    </source>
</evidence>
<sequence>MTSTQLITQVDVRDPVVGRLCRDFPTLSRDAVERCVCDLRLRARHLGVDLTPTLVEVVAREHLMSMIKSEPPSGRRPERPSGE</sequence>
<gene>
    <name evidence="1" type="ORF">GCM10023196_044890</name>
</gene>
<reference evidence="2" key="1">
    <citation type="journal article" date="2019" name="Int. J. Syst. Evol. Microbiol.">
        <title>The Global Catalogue of Microorganisms (GCM) 10K type strain sequencing project: providing services to taxonomists for standard genome sequencing and annotation.</title>
        <authorList>
            <consortium name="The Broad Institute Genomics Platform"/>
            <consortium name="The Broad Institute Genome Sequencing Center for Infectious Disease"/>
            <person name="Wu L."/>
            <person name="Ma J."/>
        </authorList>
    </citation>
    <scope>NUCLEOTIDE SEQUENCE [LARGE SCALE GENOMIC DNA]</scope>
    <source>
        <strain evidence="2">JCM 17939</strain>
    </source>
</reference>
<evidence type="ECO:0000313" key="1">
    <source>
        <dbReference type="EMBL" id="GAA4628463.1"/>
    </source>
</evidence>
<name>A0ABP8UD69_9ACTN</name>
<accession>A0ABP8UD69</accession>
<dbReference type="EMBL" id="BAABHK010000006">
    <property type="protein sequence ID" value="GAA4628463.1"/>
    <property type="molecule type" value="Genomic_DNA"/>
</dbReference>